<sequence length="60" mass="6875">MDKPSSLLSLLEPLLRESLQNLDYQLSSVSWKTWTPDQVVPSEPQITSKPTIYQGMDIRI</sequence>
<dbReference type="Proteomes" id="UP001203665">
    <property type="component" value="Unassembled WGS sequence"/>
</dbReference>
<dbReference type="EMBL" id="JAMQJY010000001">
    <property type="protein sequence ID" value="MCM2674755.1"/>
    <property type="molecule type" value="Genomic_DNA"/>
</dbReference>
<gene>
    <name evidence="1" type="ORF">NDM98_04020</name>
</gene>
<evidence type="ECO:0000313" key="2">
    <source>
        <dbReference type="Proteomes" id="UP001203665"/>
    </source>
</evidence>
<accession>A0ABT0XGD1</accession>
<comment type="caution">
    <text evidence="1">The sequence shown here is derived from an EMBL/GenBank/DDBJ whole genome shotgun (WGS) entry which is preliminary data.</text>
</comment>
<reference evidence="1" key="1">
    <citation type="submission" date="2022-06" db="EMBL/GenBank/DDBJ databases">
        <title>Alkalicoccobacillus porphyridii sp. nov., isolated from a marine red alga, Porphyridium purpureum and reclassification of Shouchella plakortidis and Shouchella gibsonii as Alkalicoccobacillus plakortidis comb. nov. and Alkalicoccobacillus gibsonii comb. nov.</title>
        <authorList>
            <person name="Kim K.H."/>
            <person name="Lee J.K."/>
            <person name="Han D.M."/>
            <person name="Baek J.H."/>
            <person name="Jeon C.O."/>
        </authorList>
    </citation>
    <scope>NUCLEOTIDE SEQUENCE</scope>
    <source>
        <strain evidence="1">DSM 19153</strain>
    </source>
</reference>
<dbReference type="RefSeq" id="WP_251604803.1">
    <property type="nucleotide sequence ID" value="NZ_JAMQJY010000001.1"/>
</dbReference>
<protein>
    <submittedName>
        <fullName evidence="1">Uncharacterized protein</fullName>
    </submittedName>
</protein>
<evidence type="ECO:0000313" key="1">
    <source>
        <dbReference type="EMBL" id="MCM2674755.1"/>
    </source>
</evidence>
<organism evidence="1 2">
    <name type="scientific">Alkalicoccobacillus plakortidis</name>
    <dbReference type="NCBI Taxonomy" id="444060"/>
    <lineage>
        <taxon>Bacteria</taxon>
        <taxon>Bacillati</taxon>
        <taxon>Bacillota</taxon>
        <taxon>Bacilli</taxon>
        <taxon>Bacillales</taxon>
        <taxon>Bacillaceae</taxon>
        <taxon>Alkalicoccobacillus</taxon>
    </lineage>
</organism>
<proteinExistence type="predicted"/>
<keyword evidence="2" id="KW-1185">Reference proteome</keyword>
<name>A0ABT0XGD1_9BACI</name>